<dbReference type="AlphaFoldDB" id="W6AI33"/>
<dbReference type="Pfam" id="PF01300">
    <property type="entry name" value="Sua5_yciO_yrdC"/>
    <property type="match status" value="1"/>
</dbReference>
<evidence type="ECO:0000256" key="3">
    <source>
        <dbReference type="ARBA" id="ARBA00012584"/>
    </source>
</evidence>
<dbReference type="GO" id="GO:0005737">
    <property type="term" value="C:cytoplasm"/>
    <property type="evidence" value="ECO:0007669"/>
    <property type="project" value="UniProtKB-SubCell"/>
</dbReference>
<evidence type="ECO:0000259" key="12">
    <source>
        <dbReference type="PROSITE" id="PS51163"/>
    </source>
</evidence>
<evidence type="ECO:0000313" key="13">
    <source>
        <dbReference type="EMBL" id="AHI53364.1"/>
    </source>
</evidence>
<evidence type="ECO:0000256" key="5">
    <source>
        <dbReference type="ARBA" id="ARBA00022679"/>
    </source>
</evidence>
<evidence type="ECO:0000256" key="10">
    <source>
        <dbReference type="ARBA" id="ARBA00029774"/>
    </source>
</evidence>
<keyword evidence="6" id="KW-0819">tRNA processing</keyword>
<gene>
    <name evidence="13" type="primary">sua5</name>
    <name evidence="13" type="ORF">SCULI_v1c10240</name>
</gene>
<comment type="catalytic activity">
    <reaction evidence="11">
        <text>L-threonine + hydrogencarbonate + ATP = L-threonylcarbamoyladenylate + diphosphate + H2O</text>
        <dbReference type="Rhea" id="RHEA:36407"/>
        <dbReference type="ChEBI" id="CHEBI:15377"/>
        <dbReference type="ChEBI" id="CHEBI:17544"/>
        <dbReference type="ChEBI" id="CHEBI:30616"/>
        <dbReference type="ChEBI" id="CHEBI:33019"/>
        <dbReference type="ChEBI" id="CHEBI:57926"/>
        <dbReference type="ChEBI" id="CHEBI:73682"/>
        <dbReference type="EC" id="2.7.7.87"/>
    </reaction>
</comment>
<dbReference type="InterPro" id="IPR006070">
    <property type="entry name" value="Sua5-like_dom"/>
</dbReference>
<dbReference type="PANTHER" id="PTHR17490">
    <property type="entry name" value="SUA5"/>
    <property type="match status" value="1"/>
</dbReference>
<dbReference type="GO" id="GO:0005524">
    <property type="term" value="F:ATP binding"/>
    <property type="evidence" value="ECO:0007669"/>
    <property type="project" value="UniProtKB-KW"/>
</dbReference>
<dbReference type="EMBL" id="CP006681">
    <property type="protein sequence ID" value="AHI53364.1"/>
    <property type="molecule type" value="Genomic_DNA"/>
</dbReference>
<sequence>MKLLDKKEIDLAIECLLNNQIVILPTDTIYGLSSLVSQENELRINDLKGSSENKRLIILVSNLDQAQEFIDLNDQIIEALQSQEPTTVIYQKQKGTLSYAIRLIQRKDLKQIIDVTGPIFSTSVNKTGKDFLITHEQLKSFSENVSCFFTEELKNKPSIIVDFINNKKKR</sequence>
<feature type="domain" description="YrdC-like" evidence="12">
    <location>
        <begin position="6"/>
        <end position="170"/>
    </location>
</feature>
<dbReference type="GO" id="GO:0008033">
    <property type="term" value="P:tRNA processing"/>
    <property type="evidence" value="ECO:0007669"/>
    <property type="project" value="UniProtKB-KW"/>
</dbReference>
<evidence type="ECO:0000256" key="6">
    <source>
        <dbReference type="ARBA" id="ARBA00022694"/>
    </source>
</evidence>
<accession>W6AI33</accession>
<organism evidence="13 14">
    <name type="scientific">Spiroplasma culicicola AES-1</name>
    <dbReference type="NCBI Taxonomy" id="1276246"/>
    <lineage>
        <taxon>Bacteria</taxon>
        <taxon>Bacillati</taxon>
        <taxon>Mycoplasmatota</taxon>
        <taxon>Mollicutes</taxon>
        <taxon>Entomoplasmatales</taxon>
        <taxon>Spiroplasmataceae</taxon>
        <taxon>Spiroplasma</taxon>
    </lineage>
</organism>
<reference evidence="13 14" key="1">
    <citation type="journal article" date="2014" name="Genome Biol. Evol.">
        <title>Molecular evolution of the substrate utilization strategies and putative virulence factors in mosquito-associated Spiroplasma species.</title>
        <authorList>
            <person name="Chang T.H."/>
            <person name="Lo W.S."/>
            <person name="Ku C."/>
            <person name="Chen L.L."/>
            <person name="Kuo C.H."/>
        </authorList>
    </citation>
    <scope>NUCLEOTIDE SEQUENCE [LARGE SCALE GENOMIC DNA]</scope>
    <source>
        <strain evidence="13">AES-1</strain>
    </source>
</reference>
<evidence type="ECO:0000256" key="1">
    <source>
        <dbReference type="ARBA" id="ARBA00004496"/>
    </source>
</evidence>
<dbReference type="InterPro" id="IPR050156">
    <property type="entry name" value="TC-AMP_synthase_SUA5"/>
</dbReference>
<evidence type="ECO:0000256" key="7">
    <source>
        <dbReference type="ARBA" id="ARBA00022695"/>
    </source>
</evidence>
<dbReference type="GO" id="GO:0006450">
    <property type="term" value="P:regulation of translational fidelity"/>
    <property type="evidence" value="ECO:0007669"/>
    <property type="project" value="TreeGrafter"/>
</dbReference>
<name>W6AI33_9MOLU</name>
<dbReference type="EC" id="2.7.7.87" evidence="3"/>
<dbReference type="PATRIC" id="fig|1276246.3.peg.1020"/>
<comment type="similarity">
    <text evidence="2">Belongs to the SUA5 family.</text>
</comment>
<comment type="subcellular location">
    <subcellularLocation>
        <location evidence="1">Cytoplasm</location>
    </subcellularLocation>
</comment>
<evidence type="ECO:0000256" key="2">
    <source>
        <dbReference type="ARBA" id="ARBA00007663"/>
    </source>
</evidence>
<evidence type="ECO:0000256" key="9">
    <source>
        <dbReference type="ARBA" id="ARBA00022840"/>
    </source>
</evidence>
<dbReference type="RefSeq" id="WP_053230344.1">
    <property type="nucleotide sequence ID" value="NZ_CP006681.1"/>
</dbReference>
<dbReference type="PROSITE" id="PS51163">
    <property type="entry name" value="YRDC"/>
    <property type="match status" value="1"/>
</dbReference>
<keyword evidence="9" id="KW-0067">ATP-binding</keyword>
<dbReference type="PANTHER" id="PTHR17490:SF16">
    <property type="entry name" value="THREONYLCARBAMOYL-AMP SYNTHASE"/>
    <property type="match status" value="1"/>
</dbReference>
<dbReference type="InterPro" id="IPR017945">
    <property type="entry name" value="DHBP_synth_RibB-like_a/b_dom"/>
</dbReference>
<dbReference type="HOGENOM" id="CLU_031397_3_2_14"/>
<protein>
    <recommendedName>
        <fullName evidence="10">L-threonylcarbamoyladenylate synthase</fullName>
        <ecNumber evidence="3">2.7.7.87</ecNumber>
    </recommendedName>
    <alternativeName>
        <fullName evidence="10">L-threonylcarbamoyladenylate synthase</fullName>
    </alternativeName>
</protein>
<dbReference type="SUPFAM" id="SSF55821">
    <property type="entry name" value="YrdC/RibB"/>
    <property type="match status" value="1"/>
</dbReference>
<dbReference type="STRING" id="1276246.SCULI_v1c10240"/>
<dbReference type="eggNOG" id="COG0009">
    <property type="taxonomic scope" value="Bacteria"/>
</dbReference>
<keyword evidence="7" id="KW-0548">Nucleotidyltransferase</keyword>
<keyword evidence="14" id="KW-1185">Reference proteome</keyword>
<dbReference type="GO" id="GO:0003725">
    <property type="term" value="F:double-stranded RNA binding"/>
    <property type="evidence" value="ECO:0007669"/>
    <property type="project" value="InterPro"/>
</dbReference>
<keyword evidence="4" id="KW-0963">Cytoplasm</keyword>
<dbReference type="Proteomes" id="UP000019267">
    <property type="component" value="Chromosome"/>
</dbReference>
<evidence type="ECO:0000256" key="11">
    <source>
        <dbReference type="ARBA" id="ARBA00048366"/>
    </source>
</evidence>
<keyword evidence="5" id="KW-0808">Transferase</keyword>
<evidence type="ECO:0000256" key="8">
    <source>
        <dbReference type="ARBA" id="ARBA00022741"/>
    </source>
</evidence>
<proteinExistence type="inferred from homology"/>
<dbReference type="Gene3D" id="3.90.870.10">
    <property type="entry name" value="DHBP synthase"/>
    <property type="match status" value="1"/>
</dbReference>
<dbReference type="GO" id="GO:0061710">
    <property type="term" value="F:L-threonylcarbamoyladenylate synthase"/>
    <property type="evidence" value="ECO:0007669"/>
    <property type="project" value="UniProtKB-EC"/>
</dbReference>
<dbReference type="KEGG" id="scq:SCULI_v1c10240"/>
<keyword evidence="8" id="KW-0547">Nucleotide-binding</keyword>
<evidence type="ECO:0000256" key="4">
    <source>
        <dbReference type="ARBA" id="ARBA00022490"/>
    </source>
</evidence>
<evidence type="ECO:0000313" key="14">
    <source>
        <dbReference type="Proteomes" id="UP000019267"/>
    </source>
</evidence>
<dbReference type="GO" id="GO:0000049">
    <property type="term" value="F:tRNA binding"/>
    <property type="evidence" value="ECO:0007669"/>
    <property type="project" value="TreeGrafter"/>
</dbReference>